<sequence>MTSSVRRVDRHLDLAEQWFGDGKGGGGGVVTQWRRKKKKRKEKPKVSRPFRFDSNWFGLIQ</sequence>
<dbReference type="Proteomes" id="UP000027138">
    <property type="component" value="Unassembled WGS sequence"/>
</dbReference>
<feature type="region of interest" description="Disordered" evidence="1">
    <location>
        <begin position="24"/>
        <end position="46"/>
    </location>
</feature>
<proteinExistence type="predicted"/>
<evidence type="ECO:0000313" key="2">
    <source>
        <dbReference type="EMBL" id="KDP42629.1"/>
    </source>
</evidence>
<dbReference type="AlphaFoldDB" id="A0A067LEW2"/>
<accession>A0A067LEW2</accession>
<organism evidence="2 3">
    <name type="scientific">Jatropha curcas</name>
    <name type="common">Barbados nut</name>
    <dbReference type="NCBI Taxonomy" id="180498"/>
    <lineage>
        <taxon>Eukaryota</taxon>
        <taxon>Viridiplantae</taxon>
        <taxon>Streptophyta</taxon>
        <taxon>Embryophyta</taxon>
        <taxon>Tracheophyta</taxon>
        <taxon>Spermatophyta</taxon>
        <taxon>Magnoliopsida</taxon>
        <taxon>eudicotyledons</taxon>
        <taxon>Gunneridae</taxon>
        <taxon>Pentapetalae</taxon>
        <taxon>rosids</taxon>
        <taxon>fabids</taxon>
        <taxon>Malpighiales</taxon>
        <taxon>Euphorbiaceae</taxon>
        <taxon>Crotonoideae</taxon>
        <taxon>Jatropheae</taxon>
        <taxon>Jatropha</taxon>
    </lineage>
</organism>
<dbReference type="EMBL" id="KK914294">
    <property type="protein sequence ID" value="KDP42629.1"/>
    <property type="molecule type" value="Genomic_DNA"/>
</dbReference>
<evidence type="ECO:0000313" key="3">
    <source>
        <dbReference type="Proteomes" id="UP000027138"/>
    </source>
</evidence>
<keyword evidence="3" id="KW-1185">Reference proteome</keyword>
<feature type="compositionally biased region" description="Basic residues" evidence="1">
    <location>
        <begin position="33"/>
        <end position="46"/>
    </location>
</feature>
<protein>
    <submittedName>
        <fullName evidence="2">Uncharacterized protein</fullName>
    </submittedName>
</protein>
<gene>
    <name evidence="2" type="ORF">JCGZ_24403</name>
</gene>
<reference evidence="2 3" key="1">
    <citation type="journal article" date="2014" name="PLoS ONE">
        <title>Global Analysis of Gene Expression Profiles in Physic Nut (Jatropha curcas L.) Seedlings Exposed to Salt Stress.</title>
        <authorList>
            <person name="Zhang L."/>
            <person name="Zhang C."/>
            <person name="Wu P."/>
            <person name="Chen Y."/>
            <person name="Li M."/>
            <person name="Jiang H."/>
            <person name="Wu G."/>
        </authorList>
    </citation>
    <scope>NUCLEOTIDE SEQUENCE [LARGE SCALE GENOMIC DNA]</scope>
    <source>
        <strain evidence="3">cv. GZQX0401</strain>
        <tissue evidence="2">Young leaves</tissue>
    </source>
</reference>
<name>A0A067LEW2_JATCU</name>
<evidence type="ECO:0000256" key="1">
    <source>
        <dbReference type="SAM" id="MobiDB-lite"/>
    </source>
</evidence>